<evidence type="ECO:0000313" key="2">
    <source>
        <dbReference type="Proteomes" id="UP000030647"/>
    </source>
</evidence>
<dbReference type="HOGENOM" id="CLU_1842614_0_0_9"/>
<dbReference type="AlphaFoldDB" id="U4TM66"/>
<proteinExistence type="predicted"/>
<sequence>MTMTLSEFMATLPTGTEPLMVTDSELVGLLFGLSTAYKQNSAGNLVKEALTGAAMGGLARPAAANTSMPFADTSQVAADIQRQLSKAKHLPLPLTMTANHLPVGTHFTHDLDGLRAFLALTPGYRFTLVSPTEIQITKA</sequence>
<evidence type="ECO:0000313" key="1">
    <source>
        <dbReference type="EMBL" id="ERL65299.1"/>
    </source>
</evidence>
<organism evidence="1 2">
    <name type="scientific">Schleiferilactobacillus shenzhenensis LY-73</name>
    <dbReference type="NCBI Taxonomy" id="1231336"/>
    <lineage>
        <taxon>Bacteria</taxon>
        <taxon>Bacillati</taxon>
        <taxon>Bacillota</taxon>
        <taxon>Bacilli</taxon>
        <taxon>Lactobacillales</taxon>
        <taxon>Lactobacillaceae</taxon>
        <taxon>Schleiferilactobacillus</taxon>
    </lineage>
</organism>
<gene>
    <name evidence="1" type="ORF">L248_2698</name>
</gene>
<dbReference type="EMBL" id="KI271587">
    <property type="protein sequence ID" value="ERL65299.1"/>
    <property type="molecule type" value="Genomic_DNA"/>
</dbReference>
<name>U4TM66_9LACO</name>
<keyword evidence="2" id="KW-1185">Reference proteome</keyword>
<reference evidence="2" key="1">
    <citation type="journal article" date="2013" name="Genome Announc.">
        <title>Whole-Genome Sequencing of Lactobacillus shenzhenensis Strain LY-73T.</title>
        <authorList>
            <person name="Lin Z."/>
            <person name="Liu Z."/>
            <person name="Yang R."/>
            <person name="Zou Y."/>
            <person name="Wan D."/>
            <person name="Chen J."/>
            <person name="Guo M."/>
            <person name="Zhao J."/>
            <person name="Fang C."/>
            <person name="Yang R."/>
            <person name="Liu F."/>
        </authorList>
    </citation>
    <scope>NUCLEOTIDE SEQUENCE [LARGE SCALE GENOMIC DNA]</scope>
    <source>
        <strain evidence="2">LY-73</strain>
    </source>
</reference>
<dbReference type="Proteomes" id="UP000030647">
    <property type="component" value="Unassembled WGS sequence"/>
</dbReference>
<protein>
    <submittedName>
        <fullName evidence="1">Uncharacterized protein</fullName>
    </submittedName>
</protein>
<dbReference type="eggNOG" id="ENOG5032J8T">
    <property type="taxonomic scope" value="Bacteria"/>
</dbReference>
<accession>U4TM66</accession>